<dbReference type="Proteomes" id="UP000004245">
    <property type="component" value="Unassembled WGS sequence"/>
</dbReference>
<dbReference type="EMBL" id="ADNW02000008">
    <property type="protein sequence ID" value="EGD24665.1"/>
    <property type="molecule type" value="Genomic_DNA"/>
</dbReference>
<evidence type="ECO:0000313" key="2">
    <source>
        <dbReference type="EMBL" id="EGD24665.1"/>
    </source>
</evidence>
<evidence type="ECO:0000313" key="3">
    <source>
        <dbReference type="Proteomes" id="UP000004245"/>
    </source>
</evidence>
<evidence type="ECO:0000256" key="1">
    <source>
        <dbReference type="SAM" id="MobiDB-lite"/>
    </source>
</evidence>
<accession>E9T082</accession>
<keyword evidence="3" id="KW-1185">Reference proteome</keyword>
<sequence length="115" mass="12870">MDDELGPGGRQLFDELAVAADPYELTALIVEAARIKDRLDQLNRVMTGDEELWMRLVPSRGDSKVLEIRVDSAAQEARQLATVFRQMLADIERRRTGDGDSDGNSEKDHDDLEGL</sequence>
<name>E9T082_RHOHA</name>
<evidence type="ECO:0008006" key="4">
    <source>
        <dbReference type="Google" id="ProtNLM"/>
    </source>
</evidence>
<comment type="caution">
    <text evidence="2">The sequence shown here is derived from an EMBL/GenBank/DDBJ whole genome shotgun (WGS) entry which is preliminary data.</text>
</comment>
<organism evidence="2 3">
    <name type="scientific">Prescottella equi ATCC 33707</name>
    <dbReference type="NCBI Taxonomy" id="525370"/>
    <lineage>
        <taxon>Bacteria</taxon>
        <taxon>Bacillati</taxon>
        <taxon>Actinomycetota</taxon>
        <taxon>Actinomycetes</taxon>
        <taxon>Mycobacteriales</taxon>
        <taxon>Nocardiaceae</taxon>
        <taxon>Prescottella</taxon>
    </lineage>
</organism>
<dbReference type="HOGENOM" id="CLU_153053_0_0_11"/>
<proteinExistence type="predicted"/>
<reference evidence="2" key="1">
    <citation type="submission" date="2011-01" db="EMBL/GenBank/DDBJ databases">
        <authorList>
            <person name="Muzny D."/>
            <person name="Qin X."/>
            <person name="Buhay C."/>
            <person name="Dugan-Rocha S."/>
            <person name="Ding Y."/>
            <person name="Chen G."/>
            <person name="Hawes A."/>
            <person name="Holder M."/>
            <person name="Jhangiani S."/>
            <person name="Johnson A."/>
            <person name="Khan Z."/>
            <person name="Li Z."/>
            <person name="Liu W."/>
            <person name="Liu X."/>
            <person name="Perez L."/>
            <person name="Shen H."/>
            <person name="Wang Q."/>
            <person name="Watt J."/>
            <person name="Xi L."/>
            <person name="Xin Y."/>
            <person name="Zhou J."/>
            <person name="Deng J."/>
            <person name="Jiang H."/>
            <person name="Liu Y."/>
            <person name="Qu J."/>
            <person name="Song X.-Z."/>
            <person name="Zhang L."/>
            <person name="Villasana D."/>
            <person name="Johnson A."/>
            <person name="Liu J."/>
            <person name="Liyanage D."/>
            <person name="Lorensuhewa L."/>
            <person name="Robinson T."/>
            <person name="Song A."/>
            <person name="Song B.-B."/>
            <person name="Dinh H."/>
            <person name="Thornton R."/>
            <person name="Coyle M."/>
            <person name="Francisco L."/>
            <person name="Jackson L."/>
            <person name="Javaid M."/>
            <person name="Korchina V."/>
            <person name="Kovar C."/>
            <person name="Mata R."/>
            <person name="Mathew T."/>
            <person name="Ngo R."/>
            <person name="Nguyen L."/>
            <person name="Nguyen N."/>
            <person name="Okwuonu G."/>
            <person name="Ongeri F."/>
            <person name="Pham C."/>
            <person name="Simmons D."/>
            <person name="Wilczek-Boney K."/>
            <person name="Hale W."/>
            <person name="Jakkamsetti A."/>
            <person name="Pham P."/>
            <person name="Ruth R."/>
            <person name="San Lucas F."/>
            <person name="Warren J."/>
            <person name="Zhang J."/>
            <person name="Zhao Z."/>
            <person name="Zhou C."/>
            <person name="Zhu D."/>
            <person name="Lee S."/>
            <person name="Bess C."/>
            <person name="Blankenburg K."/>
            <person name="Forbes L."/>
            <person name="Fu Q."/>
            <person name="Gubbala S."/>
            <person name="Hirani K."/>
            <person name="Jayaseelan J.C."/>
            <person name="Lara F."/>
            <person name="Munidasa M."/>
            <person name="Palculict T."/>
            <person name="Patil S."/>
            <person name="Pu L.-L."/>
            <person name="Saada N."/>
            <person name="Tang L."/>
            <person name="Weissenberger G."/>
            <person name="Zhu Y."/>
            <person name="Hemphill L."/>
            <person name="Shang Y."/>
            <person name="Youmans B."/>
            <person name="Ayvaz T."/>
            <person name="Ross M."/>
            <person name="Santibanez J."/>
            <person name="Aqrawi P."/>
            <person name="Gross S."/>
            <person name="Joshi V."/>
            <person name="Fowler G."/>
            <person name="Nazareth L."/>
            <person name="Reid J."/>
            <person name="Worley K."/>
            <person name="Petrosino J."/>
            <person name="Highlander S."/>
            <person name="Gibbs R."/>
        </authorList>
    </citation>
    <scope>NUCLEOTIDE SEQUENCE [LARGE SCALE GENOMIC DNA]</scope>
    <source>
        <strain evidence="2">ATCC 33707</strain>
    </source>
</reference>
<dbReference type="RefSeq" id="WP_005513025.1">
    <property type="nucleotide sequence ID" value="NZ_CM001149.1"/>
</dbReference>
<feature type="region of interest" description="Disordered" evidence="1">
    <location>
        <begin position="93"/>
        <end position="115"/>
    </location>
</feature>
<dbReference type="OrthoDB" id="4412428at2"/>
<dbReference type="AlphaFoldDB" id="E9T082"/>
<protein>
    <recommendedName>
        <fullName evidence="4">Terminase small subunit</fullName>
    </recommendedName>
</protein>
<gene>
    <name evidence="2" type="ORF">HMPREF0724_11783</name>
</gene>